<reference evidence="5 6" key="1">
    <citation type="journal article" date="2015" name="Genome Biol. Evol.">
        <title>The genome of winter moth (Operophtera brumata) provides a genomic perspective on sexual dimorphism and phenology.</title>
        <authorList>
            <person name="Derks M.F."/>
            <person name="Smit S."/>
            <person name="Salis L."/>
            <person name="Schijlen E."/>
            <person name="Bossers A."/>
            <person name="Mateman C."/>
            <person name="Pijl A.S."/>
            <person name="de Ridder D."/>
            <person name="Groenen M.A."/>
            <person name="Visser M.E."/>
            <person name="Megens H.J."/>
        </authorList>
    </citation>
    <scope>NUCLEOTIDE SEQUENCE [LARGE SCALE GENOMIC DNA]</scope>
    <source>
        <strain evidence="5">WM2013NL</strain>
        <tissue evidence="5">Head and thorax</tissue>
    </source>
</reference>
<evidence type="ECO:0000313" key="6">
    <source>
        <dbReference type="Proteomes" id="UP000037510"/>
    </source>
</evidence>
<dbReference type="InterPro" id="IPR007588">
    <property type="entry name" value="Znf_FLYWCH"/>
</dbReference>
<keyword evidence="2" id="KW-0863">Zinc-finger</keyword>
<dbReference type="AlphaFoldDB" id="A0A0L7LD75"/>
<dbReference type="Pfam" id="PF04500">
    <property type="entry name" value="FLYWCH"/>
    <property type="match status" value="3"/>
</dbReference>
<name>A0A0L7LD75_OPEBR</name>
<proteinExistence type="predicted"/>
<feature type="domain" description="FLYWCH-type" evidence="4">
    <location>
        <begin position="21"/>
        <end position="73"/>
    </location>
</feature>
<comment type="caution">
    <text evidence="5">The sequence shown here is derived from an EMBL/GenBank/DDBJ whole genome shotgun (WGS) entry which is preliminary data.</text>
</comment>
<feature type="domain" description="FLYWCH-type" evidence="4">
    <location>
        <begin position="169"/>
        <end position="229"/>
    </location>
</feature>
<evidence type="ECO:0000256" key="3">
    <source>
        <dbReference type="ARBA" id="ARBA00022833"/>
    </source>
</evidence>
<sequence length="306" mass="35137">MLSFPAEAFMASLLRARYLRERQTTSILIGGFKFFRHSRSMVGNRIRWTCAKKHKHKCKVSAVTIDVRYVNKHNGKQVAILNGYTFGVQNTYKNTLFWQCTMGNAKCKARLVTTVSVIYVQRLNGNQLAILNGYTFSIQNKYPNSLSWQCTLGNAKCKARFVTTISVIYVKKPNGNRLAILDGYTFCFHSKYRKTVHWRCTMGYNKCKANVVTNADDDDLKIANNEHTHPPPTYTIASGKILAIHHGYTFYCSRENKHTKTWQCTAWGKCKSKFTMLLDSVVKTIEAQHTHPPPGYKIINDIFYKF</sequence>
<dbReference type="GO" id="GO:0008270">
    <property type="term" value="F:zinc ion binding"/>
    <property type="evidence" value="ECO:0007669"/>
    <property type="project" value="UniProtKB-KW"/>
</dbReference>
<keyword evidence="1" id="KW-0479">Metal-binding</keyword>
<gene>
    <name evidence="5" type="ORF">OBRU01_10459</name>
</gene>
<accession>A0A0L7LD75</accession>
<evidence type="ECO:0000313" key="5">
    <source>
        <dbReference type="EMBL" id="KOB73364.1"/>
    </source>
</evidence>
<dbReference type="EMBL" id="JTDY01001612">
    <property type="protein sequence ID" value="KOB73364.1"/>
    <property type="molecule type" value="Genomic_DNA"/>
</dbReference>
<dbReference type="Gene3D" id="2.20.25.240">
    <property type="match status" value="5"/>
</dbReference>
<keyword evidence="3" id="KW-0862">Zinc</keyword>
<evidence type="ECO:0000256" key="2">
    <source>
        <dbReference type="ARBA" id="ARBA00022771"/>
    </source>
</evidence>
<organism evidence="5 6">
    <name type="scientific">Operophtera brumata</name>
    <name type="common">Winter moth</name>
    <name type="synonym">Phalaena brumata</name>
    <dbReference type="NCBI Taxonomy" id="104452"/>
    <lineage>
        <taxon>Eukaryota</taxon>
        <taxon>Metazoa</taxon>
        <taxon>Ecdysozoa</taxon>
        <taxon>Arthropoda</taxon>
        <taxon>Hexapoda</taxon>
        <taxon>Insecta</taxon>
        <taxon>Pterygota</taxon>
        <taxon>Neoptera</taxon>
        <taxon>Endopterygota</taxon>
        <taxon>Lepidoptera</taxon>
        <taxon>Glossata</taxon>
        <taxon>Ditrysia</taxon>
        <taxon>Geometroidea</taxon>
        <taxon>Geometridae</taxon>
        <taxon>Larentiinae</taxon>
        <taxon>Operophtera</taxon>
    </lineage>
</organism>
<evidence type="ECO:0000256" key="1">
    <source>
        <dbReference type="ARBA" id="ARBA00022723"/>
    </source>
</evidence>
<keyword evidence="6" id="KW-1185">Reference proteome</keyword>
<feature type="domain" description="FLYWCH-type" evidence="4">
    <location>
        <begin position="242"/>
        <end position="291"/>
    </location>
</feature>
<protein>
    <recommendedName>
        <fullName evidence="4">FLYWCH-type domain-containing protein</fullName>
    </recommendedName>
</protein>
<evidence type="ECO:0000259" key="4">
    <source>
        <dbReference type="Pfam" id="PF04500"/>
    </source>
</evidence>
<dbReference type="Proteomes" id="UP000037510">
    <property type="component" value="Unassembled WGS sequence"/>
</dbReference>